<gene>
    <name evidence="1" type="ORF">NDU88_007756</name>
</gene>
<evidence type="ECO:0008006" key="3">
    <source>
        <dbReference type="Google" id="ProtNLM"/>
    </source>
</evidence>
<dbReference type="Proteomes" id="UP001066276">
    <property type="component" value="Chromosome 8"/>
</dbReference>
<name>A0AAV7NTZ1_PLEWA</name>
<sequence length="100" mass="11474">MRGARNCKLLRRVITLHPTSTFIAVQERRQHTYASTMLGATWCRHSGETHKPHPPETKRWDSYRRCCHRFSYHGGPCVGPARGLTLQPLLLPPPFSRRAA</sequence>
<comment type="caution">
    <text evidence="1">The sequence shown here is derived from an EMBL/GenBank/DDBJ whole genome shotgun (WGS) entry which is preliminary data.</text>
</comment>
<dbReference type="AlphaFoldDB" id="A0AAV7NTZ1"/>
<dbReference type="EMBL" id="JANPWB010000012">
    <property type="protein sequence ID" value="KAJ1119571.1"/>
    <property type="molecule type" value="Genomic_DNA"/>
</dbReference>
<keyword evidence="2" id="KW-1185">Reference proteome</keyword>
<protein>
    <recommendedName>
        <fullName evidence="3">Secreted protein</fullName>
    </recommendedName>
</protein>
<accession>A0AAV7NTZ1</accession>
<organism evidence="1 2">
    <name type="scientific">Pleurodeles waltl</name>
    <name type="common">Iberian ribbed newt</name>
    <dbReference type="NCBI Taxonomy" id="8319"/>
    <lineage>
        <taxon>Eukaryota</taxon>
        <taxon>Metazoa</taxon>
        <taxon>Chordata</taxon>
        <taxon>Craniata</taxon>
        <taxon>Vertebrata</taxon>
        <taxon>Euteleostomi</taxon>
        <taxon>Amphibia</taxon>
        <taxon>Batrachia</taxon>
        <taxon>Caudata</taxon>
        <taxon>Salamandroidea</taxon>
        <taxon>Salamandridae</taxon>
        <taxon>Pleurodelinae</taxon>
        <taxon>Pleurodeles</taxon>
    </lineage>
</organism>
<proteinExistence type="predicted"/>
<reference evidence="1" key="1">
    <citation type="journal article" date="2022" name="bioRxiv">
        <title>Sequencing and chromosome-scale assembly of the giantPleurodeles waltlgenome.</title>
        <authorList>
            <person name="Brown T."/>
            <person name="Elewa A."/>
            <person name="Iarovenko S."/>
            <person name="Subramanian E."/>
            <person name="Araus A.J."/>
            <person name="Petzold A."/>
            <person name="Susuki M."/>
            <person name="Suzuki K.-i.T."/>
            <person name="Hayashi T."/>
            <person name="Toyoda A."/>
            <person name="Oliveira C."/>
            <person name="Osipova E."/>
            <person name="Leigh N.D."/>
            <person name="Simon A."/>
            <person name="Yun M.H."/>
        </authorList>
    </citation>
    <scope>NUCLEOTIDE SEQUENCE</scope>
    <source>
        <strain evidence="1">20211129_DDA</strain>
        <tissue evidence="1">Liver</tissue>
    </source>
</reference>
<evidence type="ECO:0000313" key="1">
    <source>
        <dbReference type="EMBL" id="KAJ1119571.1"/>
    </source>
</evidence>
<evidence type="ECO:0000313" key="2">
    <source>
        <dbReference type="Proteomes" id="UP001066276"/>
    </source>
</evidence>